<evidence type="ECO:0000256" key="7">
    <source>
        <dbReference type="ARBA" id="ARBA00023270"/>
    </source>
</evidence>
<proteinExistence type="inferred from homology"/>
<dbReference type="InterPro" id="IPR001585">
    <property type="entry name" value="TAL/FSA"/>
</dbReference>
<dbReference type="InterPro" id="IPR013785">
    <property type="entry name" value="Aldolase_TIM"/>
</dbReference>
<dbReference type="InterPro" id="IPR004731">
    <property type="entry name" value="Transaldolase_3B/F6P_aldolase"/>
</dbReference>
<evidence type="ECO:0000256" key="2">
    <source>
        <dbReference type="ARBA" id="ARBA00004857"/>
    </source>
</evidence>
<evidence type="ECO:0000256" key="4">
    <source>
        <dbReference type="ARBA" id="ARBA00022490"/>
    </source>
</evidence>
<dbReference type="OrthoDB" id="9807051at2"/>
<dbReference type="PANTHER" id="PTHR10683">
    <property type="entry name" value="TRANSALDOLASE"/>
    <property type="match status" value="1"/>
</dbReference>
<dbReference type="RefSeq" id="WP_117520318.1">
    <property type="nucleotide sequence ID" value="NZ_AP031484.1"/>
</dbReference>
<dbReference type="Gene3D" id="3.20.20.70">
    <property type="entry name" value="Aldolase class I"/>
    <property type="match status" value="1"/>
</dbReference>
<dbReference type="SUPFAM" id="SSF51569">
    <property type="entry name" value="Aldolase"/>
    <property type="match status" value="1"/>
</dbReference>
<evidence type="ECO:0000256" key="3">
    <source>
        <dbReference type="ARBA" id="ARBA00005740"/>
    </source>
</evidence>
<gene>
    <name evidence="10" type="primary">fsa</name>
    <name evidence="9" type="synonym">tal</name>
    <name evidence="10" type="ORF">DXA39_01265</name>
</gene>
<dbReference type="GO" id="GO:0006098">
    <property type="term" value="P:pentose-phosphate shunt"/>
    <property type="evidence" value="ECO:0007669"/>
    <property type="project" value="UniProtKB-UniRule"/>
</dbReference>
<evidence type="ECO:0000256" key="1">
    <source>
        <dbReference type="ARBA" id="ARBA00004496"/>
    </source>
</evidence>
<dbReference type="NCBIfam" id="TIGR00875">
    <property type="entry name" value="fsa_talC_mipB"/>
    <property type="match status" value="1"/>
</dbReference>
<dbReference type="FunFam" id="3.20.20.70:FF:000018">
    <property type="entry name" value="Probable transaldolase"/>
    <property type="match status" value="1"/>
</dbReference>
<dbReference type="PROSITE" id="PS01054">
    <property type="entry name" value="TRANSALDOLASE_1"/>
    <property type="match status" value="1"/>
</dbReference>
<sequence>MKFFLDTANINEIKRINDLGLCDGVTTNPSLINKEGRNFNEVIGDITELVDGPVSAEVTSYDYKGMVKQARDLAKWADNIVVKIPMTEEGLRAIHTLSKEGIKTNCTLIFSVSQGIMAMKAGSTYISPFMGRIDDMGEDGARLVAELRKVINIYDYDSEIIAASIRHINHLEKAALAGAHIATIPGNLFEKLWTHPLTTAGIESFKKDWEAFESRNK</sequence>
<name>A0A3E2TL45_9FIRM</name>
<keyword evidence="4 9" id="KW-0963">Cytoplasm</keyword>
<evidence type="ECO:0000256" key="8">
    <source>
        <dbReference type="ARBA" id="ARBA00048810"/>
    </source>
</evidence>
<dbReference type="Pfam" id="PF00923">
    <property type="entry name" value="TAL_FSA"/>
    <property type="match status" value="1"/>
</dbReference>
<dbReference type="GO" id="GO:0005737">
    <property type="term" value="C:cytoplasm"/>
    <property type="evidence" value="ECO:0007669"/>
    <property type="project" value="UniProtKB-SubCell"/>
</dbReference>
<dbReference type="UniPathway" id="UPA00115">
    <property type="reaction ID" value="UER00414"/>
</dbReference>
<evidence type="ECO:0000256" key="9">
    <source>
        <dbReference type="HAMAP-Rule" id="MF_00494"/>
    </source>
</evidence>
<keyword evidence="5 9" id="KW-0808">Transferase</keyword>
<keyword evidence="7 9" id="KW-0704">Schiff base</keyword>
<dbReference type="InterPro" id="IPR033919">
    <property type="entry name" value="TSA/FSA_arc/bac"/>
</dbReference>
<evidence type="ECO:0000256" key="5">
    <source>
        <dbReference type="ARBA" id="ARBA00022679"/>
    </source>
</evidence>
<feature type="active site" description="Schiff-base intermediate with substrate" evidence="9">
    <location>
        <position position="83"/>
    </location>
</feature>
<organism evidence="10 11">
    <name type="scientific">Anaerococcus nagyae</name>
    <dbReference type="NCBI Taxonomy" id="1755241"/>
    <lineage>
        <taxon>Bacteria</taxon>
        <taxon>Bacillati</taxon>
        <taxon>Bacillota</taxon>
        <taxon>Tissierellia</taxon>
        <taxon>Tissierellales</taxon>
        <taxon>Peptoniphilaceae</taxon>
        <taxon>Anaerococcus</taxon>
    </lineage>
</organism>
<dbReference type="InterPro" id="IPR018225">
    <property type="entry name" value="Transaldolase_AS"/>
</dbReference>
<protein>
    <recommendedName>
        <fullName evidence="9">Probable transaldolase</fullName>
        <ecNumber evidence="9">2.2.1.2</ecNumber>
    </recommendedName>
</protein>
<comment type="function">
    <text evidence="9">Transaldolase is important for the balance of metabolites in the pentose-phosphate pathway.</text>
</comment>
<reference evidence="10 11" key="1">
    <citation type="submission" date="2018-08" db="EMBL/GenBank/DDBJ databases">
        <title>A genome reference for cultivated species of the human gut microbiota.</title>
        <authorList>
            <person name="Zou Y."/>
            <person name="Xue W."/>
            <person name="Luo G."/>
        </authorList>
    </citation>
    <scope>NUCLEOTIDE SEQUENCE [LARGE SCALE GENOMIC DNA]</scope>
    <source>
        <strain evidence="10 11">OF01-3</strain>
    </source>
</reference>
<dbReference type="CDD" id="cd00956">
    <property type="entry name" value="Transaldolase_FSA"/>
    <property type="match status" value="1"/>
</dbReference>
<comment type="pathway">
    <text evidence="2 9">Carbohydrate degradation; pentose phosphate pathway; D-glyceraldehyde 3-phosphate and beta-D-fructose 6-phosphate from D-ribose 5-phosphate and D-xylulose 5-phosphate (non-oxidative stage): step 2/3.</text>
</comment>
<evidence type="ECO:0000313" key="10">
    <source>
        <dbReference type="EMBL" id="RGB78111.1"/>
    </source>
</evidence>
<keyword evidence="11" id="KW-1185">Reference proteome</keyword>
<accession>A0A3E2TL45</accession>
<comment type="caution">
    <text evidence="10">The sequence shown here is derived from an EMBL/GenBank/DDBJ whole genome shotgun (WGS) entry which is preliminary data.</text>
</comment>
<dbReference type="EMBL" id="QVEU01000001">
    <property type="protein sequence ID" value="RGB78111.1"/>
    <property type="molecule type" value="Genomic_DNA"/>
</dbReference>
<keyword evidence="6 9" id="KW-0570">Pentose shunt</keyword>
<dbReference type="AlphaFoldDB" id="A0A3E2TL45"/>
<dbReference type="HAMAP" id="MF_00494">
    <property type="entry name" value="Transaldolase_3b"/>
    <property type="match status" value="1"/>
</dbReference>
<dbReference type="GO" id="GO:0016832">
    <property type="term" value="F:aldehyde-lyase activity"/>
    <property type="evidence" value="ECO:0007669"/>
    <property type="project" value="InterPro"/>
</dbReference>
<dbReference type="GO" id="GO:0004801">
    <property type="term" value="F:transaldolase activity"/>
    <property type="evidence" value="ECO:0007669"/>
    <property type="project" value="UniProtKB-UniRule"/>
</dbReference>
<evidence type="ECO:0000313" key="11">
    <source>
        <dbReference type="Proteomes" id="UP000261011"/>
    </source>
</evidence>
<dbReference type="PANTHER" id="PTHR10683:SF36">
    <property type="entry name" value="TRANSALDOLASE"/>
    <property type="match status" value="1"/>
</dbReference>
<evidence type="ECO:0000256" key="6">
    <source>
        <dbReference type="ARBA" id="ARBA00023126"/>
    </source>
</evidence>
<dbReference type="Proteomes" id="UP000261011">
    <property type="component" value="Unassembled WGS sequence"/>
</dbReference>
<comment type="subcellular location">
    <subcellularLocation>
        <location evidence="1 9">Cytoplasm</location>
    </subcellularLocation>
</comment>
<dbReference type="GO" id="GO:0005975">
    <property type="term" value="P:carbohydrate metabolic process"/>
    <property type="evidence" value="ECO:0007669"/>
    <property type="project" value="InterPro"/>
</dbReference>
<comment type="similarity">
    <text evidence="3 9">Belongs to the transaldolase family. Type 3B subfamily.</text>
</comment>
<dbReference type="PROSITE" id="PS00958">
    <property type="entry name" value="TRANSALDOLASE_2"/>
    <property type="match status" value="1"/>
</dbReference>
<comment type="catalytic activity">
    <reaction evidence="8 9">
        <text>D-sedoheptulose 7-phosphate + D-glyceraldehyde 3-phosphate = D-erythrose 4-phosphate + beta-D-fructose 6-phosphate</text>
        <dbReference type="Rhea" id="RHEA:17053"/>
        <dbReference type="ChEBI" id="CHEBI:16897"/>
        <dbReference type="ChEBI" id="CHEBI:57483"/>
        <dbReference type="ChEBI" id="CHEBI:57634"/>
        <dbReference type="ChEBI" id="CHEBI:59776"/>
        <dbReference type="EC" id="2.2.1.2"/>
    </reaction>
</comment>
<dbReference type="EC" id="2.2.1.2" evidence="9"/>
<dbReference type="InterPro" id="IPR022999">
    <property type="entry name" value="Transaldolase_3B"/>
</dbReference>